<dbReference type="Pfam" id="PF12002">
    <property type="entry name" value="MgsA_C"/>
    <property type="match status" value="1"/>
</dbReference>
<dbReference type="GO" id="GO:0006261">
    <property type="term" value="P:DNA-templated DNA replication"/>
    <property type="evidence" value="ECO:0007669"/>
    <property type="project" value="TreeGrafter"/>
</dbReference>
<dbReference type="InterPro" id="IPR051314">
    <property type="entry name" value="AAA_ATPase_RarA/MGS1/WRNIP1"/>
</dbReference>
<comment type="similarity">
    <text evidence="1">Belongs to the AAA ATPase family. RarA/MGS1/WRNIP1 subfamily.</text>
</comment>
<accession>A0A1W1WII4</accession>
<proteinExistence type="inferred from homology"/>
<name>A0A1W1WII4_SULTA</name>
<evidence type="ECO:0000313" key="5">
    <source>
        <dbReference type="EMBL" id="SMC06066.1"/>
    </source>
</evidence>
<dbReference type="AlphaFoldDB" id="A0A1W1WII4"/>
<dbReference type="PANTHER" id="PTHR13779">
    <property type="entry name" value="WERNER HELICASE-INTERACTING PROTEIN 1 FAMILY MEMBER"/>
    <property type="match status" value="1"/>
</dbReference>
<dbReference type="InterPro" id="IPR003959">
    <property type="entry name" value="ATPase_AAA_core"/>
</dbReference>
<dbReference type="GO" id="GO:0008047">
    <property type="term" value="F:enzyme activator activity"/>
    <property type="evidence" value="ECO:0007669"/>
    <property type="project" value="TreeGrafter"/>
</dbReference>
<organism evidence="5 6">
    <name type="scientific">Sulfobacillus thermosulfidooxidans (strain DSM 9293 / VKM B-1269 / AT-1)</name>
    <dbReference type="NCBI Taxonomy" id="929705"/>
    <lineage>
        <taxon>Bacteria</taxon>
        <taxon>Bacillati</taxon>
        <taxon>Bacillota</taxon>
        <taxon>Clostridia</taxon>
        <taxon>Eubacteriales</taxon>
        <taxon>Clostridiales Family XVII. Incertae Sedis</taxon>
        <taxon>Sulfobacillus</taxon>
    </lineage>
</organism>
<dbReference type="Pfam" id="PF16193">
    <property type="entry name" value="AAA_assoc_2"/>
    <property type="match status" value="1"/>
</dbReference>
<keyword evidence="2" id="KW-0547">Nucleotide-binding</keyword>
<dbReference type="GO" id="GO:0005524">
    <property type="term" value="F:ATP binding"/>
    <property type="evidence" value="ECO:0007669"/>
    <property type="project" value="UniProtKB-KW"/>
</dbReference>
<feature type="domain" description="AAA+ ATPase" evidence="4">
    <location>
        <begin position="53"/>
        <end position="170"/>
    </location>
</feature>
<dbReference type="Gene3D" id="1.10.8.60">
    <property type="match status" value="1"/>
</dbReference>
<dbReference type="Gene3D" id="1.10.3710.10">
    <property type="entry name" value="DNA polymerase III clamp loader subunits, C-terminal domain"/>
    <property type="match status" value="1"/>
</dbReference>
<evidence type="ECO:0000256" key="1">
    <source>
        <dbReference type="ARBA" id="ARBA00008959"/>
    </source>
</evidence>
<dbReference type="InterPro" id="IPR027417">
    <property type="entry name" value="P-loop_NTPase"/>
</dbReference>
<dbReference type="RefSeq" id="WP_020373356.1">
    <property type="nucleotide sequence ID" value="NZ_FWWY01000001.1"/>
</dbReference>
<dbReference type="SUPFAM" id="SSF48019">
    <property type="entry name" value="post-AAA+ oligomerization domain-like"/>
    <property type="match status" value="1"/>
</dbReference>
<evidence type="ECO:0000313" key="6">
    <source>
        <dbReference type="Proteomes" id="UP000192660"/>
    </source>
</evidence>
<keyword evidence="6" id="KW-1185">Reference proteome</keyword>
<dbReference type="Gene3D" id="1.20.272.10">
    <property type="match status" value="1"/>
</dbReference>
<dbReference type="FunFam" id="1.20.272.10:FF:000001">
    <property type="entry name" value="Putative AAA family ATPase"/>
    <property type="match status" value="1"/>
</dbReference>
<dbReference type="Proteomes" id="UP000192660">
    <property type="component" value="Unassembled WGS sequence"/>
</dbReference>
<dbReference type="GO" id="GO:0016887">
    <property type="term" value="F:ATP hydrolysis activity"/>
    <property type="evidence" value="ECO:0007669"/>
    <property type="project" value="InterPro"/>
</dbReference>
<gene>
    <name evidence="5" type="ORF">SAMN00768000_2615</name>
</gene>
<dbReference type="InterPro" id="IPR008921">
    <property type="entry name" value="DNA_pol3_clamp-load_cplx_C"/>
</dbReference>
<keyword evidence="3" id="KW-0067">ATP-binding</keyword>
<reference evidence="6" key="1">
    <citation type="submission" date="2017-04" db="EMBL/GenBank/DDBJ databases">
        <authorList>
            <person name="Varghese N."/>
            <person name="Submissions S."/>
        </authorList>
    </citation>
    <scope>NUCLEOTIDE SEQUENCE [LARGE SCALE GENOMIC DNA]</scope>
    <source>
        <strain evidence="6">DSM 9293</strain>
    </source>
</reference>
<dbReference type="CDD" id="cd18139">
    <property type="entry name" value="HLD_clamp_RarA"/>
    <property type="match status" value="1"/>
</dbReference>
<dbReference type="InterPro" id="IPR032423">
    <property type="entry name" value="AAA_assoc_2"/>
</dbReference>
<dbReference type="Pfam" id="PF00004">
    <property type="entry name" value="AAA"/>
    <property type="match status" value="1"/>
</dbReference>
<dbReference type="InterPro" id="IPR021886">
    <property type="entry name" value="MgsA_C"/>
</dbReference>
<dbReference type="GO" id="GO:0017116">
    <property type="term" value="F:single-stranded DNA helicase activity"/>
    <property type="evidence" value="ECO:0007669"/>
    <property type="project" value="TreeGrafter"/>
</dbReference>
<evidence type="ECO:0000256" key="3">
    <source>
        <dbReference type="ARBA" id="ARBA00022840"/>
    </source>
</evidence>
<dbReference type="STRING" id="28034.BFX07_12130"/>
<evidence type="ECO:0000259" key="4">
    <source>
        <dbReference type="SMART" id="SM00382"/>
    </source>
</evidence>
<evidence type="ECO:0000256" key="2">
    <source>
        <dbReference type="ARBA" id="ARBA00022741"/>
    </source>
</evidence>
<protein>
    <submittedName>
        <fullName evidence="5">Putative ATPase</fullName>
    </submittedName>
</protein>
<dbReference type="Gene3D" id="3.40.50.300">
    <property type="entry name" value="P-loop containing nucleotide triphosphate hydrolases"/>
    <property type="match status" value="1"/>
</dbReference>
<dbReference type="SUPFAM" id="SSF52540">
    <property type="entry name" value="P-loop containing nucleoside triphosphate hydrolases"/>
    <property type="match status" value="1"/>
</dbReference>
<dbReference type="EMBL" id="FWWY01000001">
    <property type="protein sequence ID" value="SMC06066.1"/>
    <property type="molecule type" value="Genomic_DNA"/>
</dbReference>
<dbReference type="GO" id="GO:0000731">
    <property type="term" value="P:DNA synthesis involved in DNA repair"/>
    <property type="evidence" value="ECO:0007669"/>
    <property type="project" value="TreeGrafter"/>
</dbReference>
<sequence length="441" mass="49386">MVSGDLFASAGANSREQQAPLAWKLRPRTLEEVAGQEHLTGPHGIIRSMLKGQVRSIIFHGPAGTGKTTLARIVAEQVGLSFVELSAIDSGVKEIRTVADQARERWNLNGKGTLLFLDEIHRFNRAQQDVLLPFVEDGTLVLFGATTENPWISINRALLSRCLLLEVKPLTSRAVIAILERAWTRRGEWWHPDGQRDPEVFEAIAERVGGDGRFALSVLEQMAILADAKASRVLSMAHLDEVMTSSRHYHDRMGDLHYDLTSAFIKSLRGSDPDAALYWFGRLLAGGTDPRYIMRRMMVHAAEDVGLADPMALVVATAAWTALEAVGLPEARIPMAQAVLYIAAAPKSNSVVKALGKLDEVLKRYPQSEVPSYLRDHHFGERTLHEGYRYPHDFPNHYVDQRYLPWDMDNIQIFEGSDQGQEKMLIKDLETRRRQGLEPNV</sequence>
<dbReference type="CDD" id="cd00009">
    <property type="entry name" value="AAA"/>
    <property type="match status" value="1"/>
</dbReference>
<dbReference type="PANTHER" id="PTHR13779:SF7">
    <property type="entry name" value="ATPASE WRNIP1"/>
    <property type="match status" value="1"/>
</dbReference>
<dbReference type="SMART" id="SM00382">
    <property type="entry name" value="AAA"/>
    <property type="match status" value="1"/>
</dbReference>
<dbReference type="InterPro" id="IPR003593">
    <property type="entry name" value="AAA+_ATPase"/>
</dbReference>
<dbReference type="GO" id="GO:0003677">
    <property type="term" value="F:DNA binding"/>
    <property type="evidence" value="ECO:0007669"/>
    <property type="project" value="InterPro"/>
</dbReference>